<reference evidence="2 3" key="1">
    <citation type="submission" date="2019-10" db="EMBL/GenBank/DDBJ databases">
        <title>Actinomadura rubteroloni sp. nov. and Actinomadura macrotermitis sp. nov., isolated from the gut of fungus growing-termite Macrotermes natalensis.</title>
        <authorList>
            <person name="Benndorf R."/>
            <person name="Martin K."/>
            <person name="Kuefner M."/>
            <person name="De Beer W."/>
            <person name="Kaster A.-K."/>
            <person name="Vollmers J."/>
            <person name="Poulsen M."/>
            <person name="Beemelmanns C."/>
        </authorList>
    </citation>
    <scope>NUCLEOTIDE SEQUENCE [LARGE SCALE GENOMIC DNA]</scope>
    <source>
        <strain evidence="2 3">RB68</strain>
    </source>
</reference>
<gene>
    <name evidence="2" type="ORF">ACRB68_35190</name>
</gene>
<evidence type="ECO:0000256" key="1">
    <source>
        <dbReference type="SAM" id="SignalP"/>
    </source>
</evidence>
<feature type="signal peptide" evidence="1">
    <location>
        <begin position="1"/>
        <end position="28"/>
    </location>
</feature>
<name>A0A7K0BW84_9ACTN</name>
<keyword evidence="3" id="KW-1185">Reference proteome</keyword>
<keyword evidence="1" id="KW-0732">Signal</keyword>
<accession>A0A7K0BW84</accession>
<dbReference type="RefSeq" id="WP_153533491.1">
    <property type="nucleotide sequence ID" value="NZ_WEGH01000002.1"/>
</dbReference>
<sequence length="176" mass="18801">MFGAPSKTFRNTSAAVAGCALATGLVTAAAPSAAAAPAPSAAAARTQSPLWCGRWLRNPGSGDHLVPGTRMRINREMYTQVNDKKVNRVWYAWAKLYHSGVSGSGVALIWRNKSNKVLYQCGGRNGRDAFQRTGCSNTPCNAYSAAVDDPHAIRVQAKVTGGYGDHEILYGPVQKY</sequence>
<comment type="caution">
    <text evidence="2">The sequence shown here is derived from an EMBL/GenBank/DDBJ whole genome shotgun (WGS) entry which is preliminary data.</text>
</comment>
<dbReference type="Proteomes" id="UP000487268">
    <property type="component" value="Unassembled WGS sequence"/>
</dbReference>
<feature type="chain" id="PRO_5038779339" evidence="1">
    <location>
        <begin position="29"/>
        <end position="176"/>
    </location>
</feature>
<dbReference type="EMBL" id="WEGH01000002">
    <property type="protein sequence ID" value="MQY05443.1"/>
    <property type="molecule type" value="Genomic_DNA"/>
</dbReference>
<protein>
    <submittedName>
        <fullName evidence="2">Uncharacterized protein</fullName>
    </submittedName>
</protein>
<dbReference type="OrthoDB" id="5192196at2"/>
<proteinExistence type="predicted"/>
<evidence type="ECO:0000313" key="2">
    <source>
        <dbReference type="EMBL" id="MQY05443.1"/>
    </source>
</evidence>
<organism evidence="2 3">
    <name type="scientific">Actinomadura macrotermitis</name>
    <dbReference type="NCBI Taxonomy" id="2585200"/>
    <lineage>
        <taxon>Bacteria</taxon>
        <taxon>Bacillati</taxon>
        <taxon>Actinomycetota</taxon>
        <taxon>Actinomycetes</taxon>
        <taxon>Streptosporangiales</taxon>
        <taxon>Thermomonosporaceae</taxon>
        <taxon>Actinomadura</taxon>
    </lineage>
</organism>
<dbReference type="AlphaFoldDB" id="A0A7K0BW84"/>
<evidence type="ECO:0000313" key="3">
    <source>
        <dbReference type="Proteomes" id="UP000487268"/>
    </source>
</evidence>